<evidence type="ECO:0000313" key="3">
    <source>
        <dbReference type="EMBL" id="MFD2704059.1"/>
    </source>
</evidence>
<dbReference type="Proteomes" id="UP001597520">
    <property type="component" value="Unassembled WGS sequence"/>
</dbReference>
<sequence>MQEVMAKLRERAEQARSDPSQAAKSDGLSQENDPEYDCPKCKDQTGYLEIRDGYEVWVRCSCIKWRQAQKLKRSSEITEEFRKLGFKNFRTFGKPELILGAYDCAYNYFQSFEEIREKRQNSIMLLGQPGTGKTHLLMAVANNLMHKKQIGVHYFPYVEGFNDFKSDFDKLEEKQERMKNADVLFIDDLFKPAKGVPRATDWQVEQTYAVINHRYLNYKPIMISSELPIDQMVEIDEALATRIYEMCKDYLVLIQGDKFQLNHRLEGMT</sequence>
<dbReference type="SMART" id="SM00382">
    <property type="entry name" value="AAA"/>
    <property type="match status" value="1"/>
</dbReference>
<dbReference type="InterPro" id="IPR027417">
    <property type="entry name" value="P-loop_NTPase"/>
</dbReference>
<dbReference type="NCBIfam" id="NF005378">
    <property type="entry name" value="PRK06921.1"/>
    <property type="match status" value="1"/>
</dbReference>
<evidence type="ECO:0000259" key="2">
    <source>
        <dbReference type="SMART" id="SM00382"/>
    </source>
</evidence>
<comment type="caution">
    <text evidence="3">The sequence shown here is derived from an EMBL/GenBank/DDBJ whole genome shotgun (WGS) entry which is preliminary data.</text>
</comment>
<reference evidence="4" key="1">
    <citation type="journal article" date="2019" name="Int. J. Syst. Evol. Microbiol.">
        <title>The Global Catalogue of Microorganisms (GCM) 10K type strain sequencing project: providing services to taxonomists for standard genome sequencing and annotation.</title>
        <authorList>
            <consortium name="The Broad Institute Genomics Platform"/>
            <consortium name="The Broad Institute Genome Sequencing Center for Infectious Disease"/>
            <person name="Wu L."/>
            <person name="Ma J."/>
        </authorList>
    </citation>
    <scope>NUCLEOTIDE SEQUENCE [LARGE SCALE GENOMIC DNA]</scope>
    <source>
        <strain evidence="4">KCTC 33792</strain>
    </source>
</reference>
<gene>
    <name evidence="3" type="ORF">ACFSUB_01160</name>
</gene>
<feature type="region of interest" description="Disordered" evidence="1">
    <location>
        <begin position="1"/>
        <end position="35"/>
    </location>
</feature>
<feature type="compositionally biased region" description="Basic and acidic residues" evidence="1">
    <location>
        <begin position="1"/>
        <end position="16"/>
    </location>
</feature>
<proteinExistence type="predicted"/>
<dbReference type="EMBL" id="JBHUML010000002">
    <property type="protein sequence ID" value="MFD2704059.1"/>
    <property type="molecule type" value="Genomic_DNA"/>
</dbReference>
<dbReference type="Gene3D" id="3.40.50.300">
    <property type="entry name" value="P-loop containing nucleotide triphosphate hydrolases"/>
    <property type="match status" value="1"/>
</dbReference>
<dbReference type="Pfam" id="PF00308">
    <property type="entry name" value="Bac_DnaA"/>
    <property type="match status" value="1"/>
</dbReference>
<dbReference type="PANTHER" id="PTHR30050:SF10">
    <property type="entry name" value="PHAGE-LIKE ELEMENT PBSX PROTEIN XKDC"/>
    <property type="match status" value="1"/>
</dbReference>
<feature type="compositionally biased region" description="Polar residues" evidence="1">
    <location>
        <begin position="17"/>
        <end position="31"/>
    </location>
</feature>
<organism evidence="3 4">
    <name type="scientific">Salibacterium lacus</name>
    <dbReference type="NCBI Taxonomy" id="1898109"/>
    <lineage>
        <taxon>Bacteria</taxon>
        <taxon>Bacillati</taxon>
        <taxon>Bacillota</taxon>
        <taxon>Bacilli</taxon>
        <taxon>Bacillales</taxon>
        <taxon>Bacillaceae</taxon>
    </lineage>
</organism>
<feature type="domain" description="AAA+ ATPase" evidence="2">
    <location>
        <begin position="119"/>
        <end position="245"/>
    </location>
</feature>
<dbReference type="InterPro" id="IPR013317">
    <property type="entry name" value="DnaA_dom"/>
</dbReference>
<name>A0ABW5SXL9_9BACI</name>
<accession>A0ABW5SXL9</accession>
<dbReference type="InterPro" id="IPR003593">
    <property type="entry name" value="AAA+_ATPase"/>
</dbReference>
<dbReference type="PANTHER" id="PTHR30050">
    <property type="entry name" value="CHROMOSOMAL REPLICATION INITIATOR PROTEIN DNAA"/>
    <property type="match status" value="1"/>
</dbReference>
<evidence type="ECO:0000313" key="4">
    <source>
        <dbReference type="Proteomes" id="UP001597520"/>
    </source>
</evidence>
<dbReference type="SUPFAM" id="SSF52540">
    <property type="entry name" value="P-loop containing nucleoside triphosphate hydrolases"/>
    <property type="match status" value="1"/>
</dbReference>
<evidence type="ECO:0000256" key="1">
    <source>
        <dbReference type="SAM" id="MobiDB-lite"/>
    </source>
</evidence>
<keyword evidence="4" id="KW-1185">Reference proteome</keyword>
<dbReference type="RefSeq" id="WP_380713145.1">
    <property type="nucleotide sequence ID" value="NZ_JBHUML010000002.1"/>
</dbReference>
<dbReference type="CDD" id="cd00009">
    <property type="entry name" value="AAA"/>
    <property type="match status" value="1"/>
</dbReference>
<protein>
    <submittedName>
        <fullName evidence="3">DnaA ATPase domain-containing protein</fullName>
    </submittedName>
</protein>